<dbReference type="PROSITE" id="PS50041">
    <property type="entry name" value="C_TYPE_LECTIN_2"/>
    <property type="match status" value="4"/>
</dbReference>
<evidence type="ECO:0000313" key="7">
    <source>
        <dbReference type="Proteomes" id="UP000008281"/>
    </source>
</evidence>
<keyword evidence="4" id="KW-0732">Signal</keyword>
<feature type="chain" id="PRO_5003177071" description="C-type lectin domain-containing protein" evidence="4">
    <location>
        <begin position="18"/>
        <end position="2054"/>
    </location>
</feature>
<dbReference type="STRING" id="31234.E3N853"/>
<keyword evidence="3" id="KW-0472">Membrane</keyword>
<feature type="transmembrane region" description="Helical" evidence="3">
    <location>
        <begin position="951"/>
        <end position="975"/>
    </location>
</feature>
<keyword evidence="3" id="KW-1133">Transmembrane helix</keyword>
<feature type="domain" description="C-type lectin" evidence="5">
    <location>
        <begin position="1877"/>
        <end position="1992"/>
    </location>
</feature>
<reference evidence="6" key="1">
    <citation type="submission" date="2007-07" db="EMBL/GenBank/DDBJ databases">
        <title>PCAP assembly of the Caenorhabditis remanei genome.</title>
        <authorList>
            <consortium name="The Caenorhabditis remanei Sequencing Consortium"/>
            <person name="Wilson R.K."/>
        </authorList>
    </citation>
    <scope>NUCLEOTIDE SEQUENCE [LARGE SCALE GENOMIC DNA]</scope>
    <source>
        <strain evidence="6">PB4641</strain>
    </source>
</reference>
<feature type="region of interest" description="Disordered" evidence="2">
    <location>
        <begin position="980"/>
        <end position="1012"/>
    </location>
</feature>
<dbReference type="eggNOG" id="KOG4297">
    <property type="taxonomic scope" value="Eukaryota"/>
</dbReference>
<dbReference type="Proteomes" id="UP000008281">
    <property type="component" value="Unassembled WGS sequence"/>
</dbReference>
<dbReference type="InterPro" id="IPR050976">
    <property type="entry name" value="Snaclec"/>
</dbReference>
<dbReference type="Pfam" id="PF23673">
    <property type="entry name" value="DUF7154"/>
    <property type="match status" value="3"/>
</dbReference>
<dbReference type="SUPFAM" id="SSF56436">
    <property type="entry name" value="C-type lectin-like"/>
    <property type="match status" value="6"/>
</dbReference>
<dbReference type="HOGENOM" id="CLU_233077_0_0_1"/>
<dbReference type="InterPro" id="IPR018378">
    <property type="entry name" value="C-type_lectin_CS"/>
</dbReference>
<feature type="compositionally biased region" description="Low complexity" evidence="2">
    <location>
        <begin position="983"/>
        <end position="1012"/>
    </location>
</feature>
<feature type="region of interest" description="Disordered" evidence="2">
    <location>
        <begin position="376"/>
        <end position="397"/>
    </location>
</feature>
<feature type="domain" description="C-type lectin" evidence="5">
    <location>
        <begin position="28"/>
        <end position="148"/>
    </location>
</feature>
<sequence>MKYILIFLVIYLQHTNSTTICPDGFDSVGNNCWKYVHKFMDQSGADTECLQYNGASLIKIYDKYENDHLQSYLILKNANDRVWLGMTCNESTVAASCNWSYDRGTAAEYNNFGNNYPNVTKGPCVYIIKYNKQWFSSDCEQRRAVMCEVPQTSEDPCPYNYNHNCYFPSDVNASFADAVRSCSNMCADLVSIHSALENRYLITIPDIQARWWLGGVGPAPDIIVWSDFSPVTYSTFQFYHTQISGCLYTDINYNTKVDRLWFTDYCYKTARFFCKRPTETPPIASVEKSPDRVFKYCKIATFVLLGLLILGVVVFLILFFVVPKHGDQSASSTVVPSISTIGSTTVTKLATTTKPSSELYDSSTVPLVTNVTAEHSTTSKHLPTNGPITNTTASGLSTTSPSNRCSLITNTTFLFAYSNDLQSSLIQKALGDIKTFIVNPKITTFANNRFDTIKEDPIHFHGSKDNFTDSVNALLPDSKLKLPNTKDGSNVLNVIEKFLEQPTCGAIVYILMKRLPDTVDVTDLIQELRLNHISVFPVIDSAYIGSKDQSIMCKLAHTTNGFCDYQIASRLENEVYETMWIVSRVHVFVSQSYQVSGKGSIKVPSFVRPPQGNENGSMGLVVTYQNHARDTNFKALNLTITDDQNKVVLTGQTKSTNGNALLKHPVLKNNVTYQIGIDYEYARTDWFEKIDVRMYSISVPSLYKAKNEANQGLEVIELEEEVPENDADELEEEELVRYCFWIWILLLDIAFGKCVFYVLEVGEESGQWGNGLCKDDRYPFICEFPPTFDDTCGFNYNNHCYTKLNFQFTFTDAQDACQRYCSILLSIHSELKNRLVVSMFNTTGSILLAGVAPSENLVIWADRTAQDYNNLKSFDMELSCIHMDFQSGDWSSALCNKASWIVYAFGNRPSVSRNEVLPTSNEDPTTEMEPIPRQKHFALLNRVVDSQFRKIILIGLVNIIILGVFVAVLFFLIFLNHKDPHASSPTKSSTSSYPTTNTKPTVTTTTSTQNATDCTPTTPATLLFAYSNDIFSGHIQDACDWITEYFTSLKIIYFANIRFDTTTDDPIYFHANKSNFTVSVNTYLPDSSLSFPSQRTESNVLNVIRKFLSNQEYPLCGSILYILIKRLPNTKDVSDLIQQLQQHHIFVYTVTDTNSFGGTDQGLMCEITHATNGFCDFQSTDMRNEYYQTAYEISRTYQFVSQSYQVSGQGVINVTSFVRPKQGNQAGTMSLVITFQNHGTDDNLKSVSFSILDDEDKVVKSDHYKSTNGNSFLEHPVLKNDVTYKIVINYEYGEQRKEIIEVRFYSFSQQHHLALFHRVANSQLQKIVLIGLLNVIILSIFAGVLLVLVFTEDKPHINNKEGSSTTAAQSKSTDVAQLTSTTVKSFSPSYPDGSCTPRSNSTFLFAYSNDLPSDLIDKARDWIVNLLPNRRPVCYANRRFDSTDDIIHYHNSNQELGQSVKAHMPNSTLKFPSRANGSDVLNLIRSFLTNEECPLCGAVVYIIMKRWPNYEDPSELIQQLRQHHVFVYTNTDTTPSGGIDPNFMCKITHATNGFCGLQSSAKMDDDIFHTVRLISRPFQIVSESYQVSGKGSKRTPKFQIPLQEYADDFISMVIVFQNHSKKTFLIKHNKNSRLTFSVLDDNYKYINYTFLNDNQEVVIAHYLKPEQSNTDIEQRRLAVGVTYQVILDYDYGTAQEDLMEIRLSSSKTSPKSRSLLIKIGQPQFALHFCKTYKMINRISQIYAERQARKRQFQNDISRASVSKDSRYQSTTTNTRERTIVEVANQEPRPDFEPVERQRHFGILRYNMKNRFYKVMLIGLMNVILIVIFFLLMFFFAFKSKCSSDEGSTTVSPREHFITKAIGSGALLLTCPDGYDLVGKNCLQLYTTLLTWSDAKDRCHLSSSYLLTIKTKQEDKEFRAYMQEHHQYNRTWLGLTCTSSKLTSCEWEDQPFPYSAFANGSPNGGCMFYNVSDTLGTPWVSGDCDEKLVSVCKTRPTATCKNNFGSYCYYYYSQEASFSEAADFCKLQCGNLVSVLSEDENNFLLSMDEIKSDSI</sequence>
<dbReference type="InterPro" id="IPR055578">
    <property type="entry name" value="DUF7154"/>
</dbReference>
<dbReference type="PANTHER" id="PTHR22991:SF44">
    <property type="entry name" value="C-TYPE LECTIN-RELATED"/>
    <property type="match status" value="1"/>
</dbReference>
<evidence type="ECO:0000256" key="3">
    <source>
        <dbReference type="SAM" id="Phobius"/>
    </source>
</evidence>
<dbReference type="InterPro" id="IPR016186">
    <property type="entry name" value="C-type_lectin-like/link_sf"/>
</dbReference>
<feature type="signal peptide" evidence="4">
    <location>
        <begin position="1"/>
        <end position="17"/>
    </location>
</feature>
<dbReference type="OrthoDB" id="6356110at2759"/>
<dbReference type="Pfam" id="PF00059">
    <property type="entry name" value="Lectin_C"/>
    <property type="match status" value="2"/>
</dbReference>
<organism evidence="7">
    <name type="scientific">Caenorhabditis remanei</name>
    <name type="common">Caenorhabditis vulgaris</name>
    <dbReference type="NCBI Taxonomy" id="31234"/>
    <lineage>
        <taxon>Eukaryota</taxon>
        <taxon>Metazoa</taxon>
        <taxon>Ecdysozoa</taxon>
        <taxon>Nematoda</taxon>
        <taxon>Chromadorea</taxon>
        <taxon>Rhabditida</taxon>
        <taxon>Rhabditina</taxon>
        <taxon>Rhabditomorpha</taxon>
        <taxon>Rhabditoidea</taxon>
        <taxon>Rhabditidae</taxon>
        <taxon>Peloderinae</taxon>
        <taxon>Caenorhabditis</taxon>
    </lineage>
</organism>
<dbReference type="InParanoid" id="E3N853"/>
<keyword evidence="7" id="KW-1185">Reference proteome</keyword>
<dbReference type="SMART" id="SM00034">
    <property type="entry name" value="CLECT"/>
    <property type="match status" value="4"/>
</dbReference>
<keyword evidence="3" id="KW-0812">Transmembrane</keyword>
<feature type="transmembrane region" description="Helical" evidence="3">
    <location>
        <begin position="1814"/>
        <end position="1837"/>
    </location>
</feature>
<feature type="transmembrane region" description="Helical" evidence="3">
    <location>
        <begin position="299"/>
        <end position="322"/>
    </location>
</feature>
<evidence type="ECO:0000256" key="1">
    <source>
        <dbReference type="ARBA" id="ARBA00023157"/>
    </source>
</evidence>
<feature type="domain" description="C-type lectin" evidence="5">
    <location>
        <begin position="161"/>
        <end position="275"/>
    </location>
</feature>
<evidence type="ECO:0000256" key="2">
    <source>
        <dbReference type="SAM" id="MobiDB-lite"/>
    </source>
</evidence>
<evidence type="ECO:0000313" key="6">
    <source>
        <dbReference type="EMBL" id="EFO89310.1"/>
    </source>
</evidence>
<dbReference type="PROSITE" id="PS00615">
    <property type="entry name" value="C_TYPE_LECTIN_1"/>
    <property type="match status" value="1"/>
</dbReference>
<proteinExistence type="predicted"/>
<dbReference type="PANTHER" id="PTHR22991">
    <property type="entry name" value="PROTEIN CBG13490"/>
    <property type="match status" value="1"/>
</dbReference>
<accession>E3N853</accession>
<feature type="transmembrane region" description="Helical" evidence="3">
    <location>
        <begin position="1327"/>
        <end position="1350"/>
    </location>
</feature>
<keyword evidence="1" id="KW-1015">Disulfide bond</keyword>
<protein>
    <recommendedName>
        <fullName evidence="5">C-type lectin domain-containing protein</fullName>
    </recommendedName>
</protein>
<evidence type="ECO:0000259" key="5">
    <source>
        <dbReference type="PROSITE" id="PS50041"/>
    </source>
</evidence>
<feature type="domain" description="C-type lectin" evidence="5">
    <location>
        <begin position="796"/>
        <end position="897"/>
    </location>
</feature>
<name>E3N853_CAERE</name>
<dbReference type="InterPro" id="IPR001304">
    <property type="entry name" value="C-type_lectin-like"/>
</dbReference>
<dbReference type="InterPro" id="IPR016187">
    <property type="entry name" value="CTDL_fold"/>
</dbReference>
<dbReference type="Gene3D" id="3.10.100.10">
    <property type="entry name" value="Mannose-Binding Protein A, subunit A"/>
    <property type="match status" value="5"/>
</dbReference>
<dbReference type="EMBL" id="DS268554">
    <property type="protein sequence ID" value="EFO89310.1"/>
    <property type="molecule type" value="Genomic_DNA"/>
</dbReference>
<gene>
    <name evidence="6" type="ORF">CRE_15652</name>
</gene>
<evidence type="ECO:0000256" key="4">
    <source>
        <dbReference type="SAM" id="SignalP"/>
    </source>
</evidence>
<dbReference type="CDD" id="cd00037">
    <property type="entry name" value="CLECT"/>
    <property type="match status" value="5"/>
</dbReference>